<protein>
    <submittedName>
        <fullName evidence="3">Uncharacterized protein</fullName>
    </submittedName>
</protein>
<dbReference type="RefSeq" id="YP_010781929.1">
    <property type="nucleotide sequence ID" value="NC_075039.1"/>
</dbReference>
<keyword evidence="2" id="KW-0040">ANK repeat</keyword>
<evidence type="ECO:0000256" key="1">
    <source>
        <dbReference type="ARBA" id="ARBA00022737"/>
    </source>
</evidence>
<evidence type="ECO:0000313" key="3">
    <source>
        <dbReference type="EMBL" id="QKU35270.1"/>
    </source>
</evidence>
<dbReference type="PANTHER" id="PTHR24198:SF165">
    <property type="entry name" value="ANKYRIN REPEAT-CONTAINING PROTEIN-RELATED"/>
    <property type="match status" value="1"/>
</dbReference>
<sequence>MEILLENLNNPDIASQEFIDQQFMKYCSIKNNIDYINLLIDYGANIHIYEDYPLVMCMMYENYDTAQLLIQNGVDPNCRQGVCLSIAVSKGNIDVIKLLVNSGADVNLGIIKPLTTAAINGFVDIFIFLIANGADINADNGAALHQSCIHNNYEIVKLLLEMNAESFFRKNILVNEVSYYGYINIVKLLLQYSYPISNSLYSACAGGHYDTIKLLLESGADVNMQQKDFIGNSITPLIISVRGGNTDIVKLLLKYGAKYNKKEILTDACHSGNIDLFKFFYYNDLYPFESINHAFIESINLNRPNITEFLMSNNFDIVKTTILSSVDIIMEHFLCYKNEYTFRLFIDCGGYDFFVLINKKYYSNSAIHKILNEKGFISDPDQTNA</sequence>
<dbReference type="InterPro" id="IPR002110">
    <property type="entry name" value="Ankyrin_rpt"/>
</dbReference>
<reference evidence="3" key="2">
    <citation type="journal article" date="2018" name="Nat. Commun.">
        <title>Tailed giant Tupanvirus possesses the most complete translational apparatus of the known virosphere.</title>
        <authorList>
            <person name="Abrahao J."/>
            <person name="Silva L."/>
            <person name="Silva L.S."/>
            <person name="Khalil J.Y.B."/>
            <person name="Rodrigues R."/>
            <person name="Arantes T."/>
            <person name="Assis F."/>
            <person name="Boratto P."/>
            <person name="Andrade M."/>
            <person name="Kroon E.G."/>
            <person name="Ribeiro B."/>
            <person name="Bergier I."/>
            <person name="Seligmann H."/>
            <person name="Ghigo E."/>
            <person name="Colson P."/>
            <person name="Levasseur A."/>
            <person name="Kroemer G."/>
            <person name="Raoult D."/>
            <person name="La Scola B."/>
        </authorList>
    </citation>
    <scope>NUCLEOTIDE SEQUENCE [LARGE SCALE GENOMIC DNA]</scope>
    <source>
        <strain evidence="3">Soda lake</strain>
    </source>
</reference>
<reference evidence="3" key="1">
    <citation type="submission" date="2017-01" db="EMBL/GenBank/DDBJ databases">
        <authorList>
            <person name="Assis F.L."/>
            <person name="Abrahao J.S."/>
            <person name="Silva L."/>
            <person name="Khalil J.B."/>
            <person name="Rodrigues R."/>
            <person name="Silva L.S."/>
            <person name="Arantes T."/>
            <person name="Boratto P."/>
            <person name="Andrade M."/>
            <person name="Kroon E.G."/>
            <person name="Ribeiro B."/>
            <person name="Bergier I."/>
            <person name="Seligmann H."/>
            <person name="Ghigo E."/>
            <person name="Colson P."/>
            <person name="Levasseur A."/>
            <person name="Raoult D."/>
            <person name="Scola B.L."/>
        </authorList>
    </citation>
    <scope>NUCLEOTIDE SEQUENCE</scope>
    <source>
        <strain evidence="3">Soda lake</strain>
    </source>
</reference>
<name>A0A6N1NMS0_9VIRU</name>
<keyword evidence="1" id="KW-0677">Repeat</keyword>
<dbReference type="InterPro" id="IPR036770">
    <property type="entry name" value="Ankyrin_rpt-contain_sf"/>
</dbReference>
<dbReference type="Pfam" id="PF12796">
    <property type="entry name" value="Ank_2"/>
    <property type="match status" value="2"/>
</dbReference>
<organism evidence="3">
    <name type="scientific">Tupanvirus soda lake</name>
    <dbReference type="NCBI Taxonomy" id="2126985"/>
    <lineage>
        <taxon>Viruses</taxon>
        <taxon>Varidnaviria</taxon>
        <taxon>Bamfordvirae</taxon>
        <taxon>Nucleocytoviricota</taxon>
        <taxon>Megaviricetes</taxon>
        <taxon>Imitervirales</taxon>
        <taxon>Mimiviridae</taxon>
        <taxon>Megamimivirinae</taxon>
        <taxon>Tupanvirus</taxon>
        <taxon>Tupanvirus salinum</taxon>
    </lineage>
</organism>
<dbReference type="PROSITE" id="PS50297">
    <property type="entry name" value="ANK_REP_REGION"/>
    <property type="match status" value="3"/>
</dbReference>
<dbReference type="SUPFAM" id="SSF48403">
    <property type="entry name" value="Ankyrin repeat"/>
    <property type="match status" value="1"/>
</dbReference>
<dbReference type="GeneID" id="80518693"/>
<dbReference type="PROSITE" id="PS50088">
    <property type="entry name" value="ANK_REPEAT"/>
    <property type="match status" value="4"/>
</dbReference>
<dbReference type="SMART" id="SM00248">
    <property type="entry name" value="ANK"/>
    <property type="match status" value="7"/>
</dbReference>
<evidence type="ECO:0000256" key="2">
    <source>
        <dbReference type="ARBA" id="ARBA00023043"/>
    </source>
</evidence>
<proteinExistence type="predicted"/>
<accession>A0A6N1NMS0</accession>
<dbReference type="EMBL" id="KY523104">
    <property type="protein sequence ID" value="QKU35270.1"/>
    <property type="molecule type" value="Genomic_DNA"/>
</dbReference>
<dbReference type="KEGG" id="vg:80518693"/>
<dbReference type="Gene3D" id="1.25.40.20">
    <property type="entry name" value="Ankyrin repeat-containing domain"/>
    <property type="match status" value="2"/>
</dbReference>
<dbReference type="PANTHER" id="PTHR24198">
    <property type="entry name" value="ANKYRIN REPEAT AND PROTEIN KINASE DOMAIN-CONTAINING PROTEIN"/>
    <property type="match status" value="1"/>
</dbReference>